<protein>
    <submittedName>
        <fullName evidence="1">Uncharacterized protein</fullName>
    </submittedName>
</protein>
<evidence type="ECO:0000313" key="1">
    <source>
        <dbReference type="EMBL" id="MBC3210717.1"/>
    </source>
</evidence>
<gene>
    <name evidence="1" type="ORF">H8J20_01065</name>
</gene>
<name>A0AAW3WM44_SERFO</name>
<reference evidence="1" key="1">
    <citation type="submission" date="2020-08" db="EMBL/GenBank/DDBJ databases">
        <title>Food and environmental bacterial isolates.</title>
        <authorList>
            <person name="Richter L."/>
            <person name="Du Plessis E.M."/>
            <person name="Duvenage S."/>
            <person name="Allam M."/>
            <person name="Korsten L."/>
        </authorList>
    </citation>
    <scope>NUCLEOTIDE SEQUENCE</scope>
    <source>
        <strain evidence="1">UPMP2127</strain>
    </source>
</reference>
<accession>A0AAW3WM44</accession>
<proteinExistence type="predicted"/>
<evidence type="ECO:0000313" key="2">
    <source>
        <dbReference type="Proteomes" id="UP000659084"/>
    </source>
</evidence>
<dbReference type="EMBL" id="JACNYO010000001">
    <property type="protein sequence ID" value="MBC3210717.1"/>
    <property type="molecule type" value="Genomic_DNA"/>
</dbReference>
<dbReference type="AlphaFoldDB" id="A0AAW3WM44"/>
<organism evidence="1 2">
    <name type="scientific">Serratia fonticola</name>
    <dbReference type="NCBI Taxonomy" id="47917"/>
    <lineage>
        <taxon>Bacteria</taxon>
        <taxon>Pseudomonadati</taxon>
        <taxon>Pseudomonadota</taxon>
        <taxon>Gammaproteobacteria</taxon>
        <taxon>Enterobacterales</taxon>
        <taxon>Yersiniaceae</taxon>
        <taxon>Serratia</taxon>
    </lineage>
</organism>
<comment type="caution">
    <text evidence="1">The sequence shown here is derived from an EMBL/GenBank/DDBJ whole genome shotgun (WGS) entry which is preliminary data.</text>
</comment>
<dbReference type="RefSeq" id="WP_179251753.1">
    <property type="nucleotide sequence ID" value="NZ_JACBIV010000002.1"/>
</dbReference>
<sequence length="431" mass="47178">MGLEPKPIWQKTAIDNTYVKKPSIPLLRNYQQPAAVTTASFPDEPVSQQVQTAPCQVLDFVLQIDDKKEAEQAFKSIASPLDMVMEELPDPQDPTKLAQEEALPMGASYSSLMAHIKNNSQASKPDAMSKIAQEISNMDLLFDKVRQKVGEKEFATFLALFSLASRTEDNKGKWNVTLNGKKVPMNSAQFKVTFHQRLDHIVVTGYGIMIPEFGANVFRRGSTFCNDNFEIVVAQEFTETVISGFYVGKPSPVSKKTLDELADLLIDTIYQTVDLNNTVDWWTDKTLTAVEILVTVAAIVSGVGAVVAGGAKLIRAAYIGMIILESSNATDAAVRFLGVREKGYNPLLEAAKMLDKQTGNNSRMIEYTFHGLNMMMTFGKRPSTKILTTLGSGIAGGGMTYVLQSGTLTQKPVEAYENVASLAGQKPALTR</sequence>
<dbReference type="Proteomes" id="UP000659084">
    <property type="component" value="Unassembled WGS sequence"/>
</dbReference>